<sequence length="271" mass="29839">MKIHFYKYQATGNDFVIVDNRTAGYSFTKEQIERICQRKFGVGADGLMLIEKHPSLDFNLVYYNSDGSQSLCGNGSRAAVAMAASLGLLKGKTSFNAYDGRHDAELLSGDIVRLKMNSVKEIKKFGNDFFINTGSPHFIRFVSKIEEHPVYEEGRTIRYDEAFKPGGTNVNFVEVLADNTIYVRTYERGVENETLSCGTGVTAAALAASVLGYKSPVKIGTLGGELMVEFKISQSGHANNPLDPTNGHSDLFYDIFLIGPAKMVFEGNLEL</sequence>
<feature type="binding site" evidence="3">
    <location>
        <position position="64"/>
    </location>
    <ligand>
        <name>substrate</name>
    </ligand>
</feature>
<keyword evidence="3" id="KW-0028">Amino-acid biosynthesis</keyword>
<proteinExistence type="inferred from homology"/>
<dbReference type="EC" id="5.1.1.7" evidence="3 4"/>
<comment type="pathway">
    <text evidence="3">Amino-acid biosynthesis; L-lysine biosynthesis via DAP pathway; DL-2,6-diaminopimelate from LL-2,6-diaminopimelate: step 1/1.</text>
</comment>
<keyword evidence="3" id="KW-0963">Cytoplasm</keyword>
<evidence type="ECO:0000313" key="5">
    <source>
        <dbReference type="EMBL" id="MBT1704409.1"/>
    </source>
</evidence>
<reference evidence="5 6" key="1">
    <citation type="submission" date="2021-05" db="EMBL/GenBank/DDBJ databases">
        <title>A Polyphasic approach of four new species of the genus Ohtaekwangia: Ohtaekwangia histidinii sp. nov., Ohtaekwangia cretensis sp. nov., Ohtaekwangia indiensis sp. nov., Ohtaekwangia reichenbachii sp. nov. from diverse environment.</title>
        <authorList>
            <person name="Octaviana S."/>
        </authorList>
    </citation>
    <scope>NUCLEOTIDE SEQUENCE [LARGE SCALE GENOMIC DNA]</scope>
    <source>
        <strain evidence="5 6">PWU20</strain>
    </source>
</reference>
<comment type="caution">
    <text evidence="3">Lacks conserved residue(s) required for the propagation of feature annotation.</text>
</comment>
<dbReference type="PANTHER" id="PTHR31689:SF0">
    <property type="entry name" value="DIAMINOPIMELATE EPIMERASE"/>
    <property type="match status" value="1"/>
</dbReference>
<keyword evidence="2 3" id="KW-0413">Isomerase</keyword>
<comment type="similarity">
    <text evidence="1 3">Belongs to the diaminopimelate epimerase family.</text>
</comment>
<dbReference type="GO" id="GO:0008837">
    <property type="term" value="F:diaminopimelate epimerase activity"/>
    <property type="evidence" value="ECO:0007669"/>
    <property type="project" value="UniProtKB-EC"/>
</dbReference>
<gene>
    <name evidence="3 5" type="primary">dapF</name>
    <name evidence="5" type="ORF">KK060_14030</name>
</gene>
<feature type="active site" description="Proton donor" evidence="3">
    <location>
        <position position="72"/>
    </location>
</feature>
<feature type="active site" description="Proton acceptor" evidence="3">
    <location>
        <position position="197"/>
    </location>
</feature>
<dbReference type="Proteomes" id="UP000772618">
    <property type="component" value="Unassembled WGS sequence"/>
</dbReference>
<comment type="subcellular location">
    <subcellularLocation>
        <location evidence="3">Cytoplasm</location>
    </subcellularLocation>
</comment>
<evidence type="ECO:0000256" key="1">
    <source>
        <dbReference type="ARBA" id="ARBA00010219"/>
    </source>
</evidence>
<comment type="catalytic activity">
    <reaction evidence="3">
        <text>(2S,6S)-2,6-diaminopimelate = meso-2,6-diaminopimelate</text>
        <dbReference type="Rhea" id="RHEA:15393"/>
        <dbReference type="ChEBI" id="CHEBI:57609"/>
        <dbReference type="ChEBI" id="CHEBI:57791"/>
        <dbReference type="EC" id="5.1.1.7"/>
    </reaction>
</comment>
<comment type="subunit">
    <text evidence="3">Homodimer.</text>
</comment>
<dbReference type="NCBIfam" id="TIGR00652">
    <property type="entry name" value="DapF"/>
    <property type="match status" value="1"/>
</dbReference>
<name>A0ABS5VSK0_9BACT</name>
<feature type="binding site" evidence="3">
    <location>
        <begin position="187"/>
        <end position="188"/>
    </location>
    <ligand>
        <name>substrate</name>
    </ligand>
</feature>
<keyword evidence="3" id="KW-0457">Lysine biosynthesis</keyword>
<evidence type="ECO:0000313" key="6">
    <source>
        <dbReference type="Proteomes" id="UP000772618"/>
    </source>
</evidence>
<feature type="binding site" evidence="3">
    <location>
        <begin position="73"/>
        <end position="74"/>
    </location>
    <ligand>
        <name>substrate</name>
    </ligand>
</feature>
<comment type="caution">
    <text evidence="5">The sequence shown here is derived from an EMBL/GenBank/DDBJ whole genome shotgun (WGS) entry which is preliminary data.</text>
</comment>
<feature type="site" description="Could be important to modulate the pK values of the two catalytic cysteine residues" evidence="3">
    <location>
        <position position="137"/>
    </location>
</feature>
<keyword evidence="6" id="KW-1185">Reference proteome</keyword>
<comment type="function">
    <text evidence="3">Catalyzes the stereoinversion of LL-2,6-diaminopimelate (L,L-DAP) to meso-diaminopimelate (meso-DAP), a precursor of L-lysine and an essential component of the bacterial peptidoglycan.</text>
</comment>
<protein>
    <recommendedName>
        <fullName evidence="3 4">Diaminopimelate epimerase</fullName>
        <shortName evidence="3">DAP epimerase</shortName>
        <ecNumber evidence="3 4">5.1.1.7</ecNumber>
    </recommendedName>
    <alternativeName>
        <fullName evidence="3">PLP-independent amino acid racemase</fullName>
    </alternativeName>
</protein>
<feature type="binding site" evidence="3">
    <location>
        <begin position="198"/>
        <end position="199"/>
    </location>
    <ligand>
        <name>substrate</name>
    </ligand>
</feature>
<evidence type="ECO:0000256" key="3">
    <source>
        <dbReference type="HAMAP-Rule" id="MF_00197"/>
    </source>
</evidence>
<dbReference type="EMBL" id="JAHESD010000030">
    <property type="protein sequence ID" value="MBT1704409.1"/>
    <property type="molecule type" value="Genomic_DNA"/>
</dbReference>
<dbReference type="InterPro" id="IPR001653">
    <property type="entry name" value="DAP_epimerase_DapF"/>
</dbReference>
<dbReference type="SUPFAM" id="SSF54506">
    <property type="entry name" value="Diaminopimelate epimerase-like"/>
    <property type="match status" value="2"/>
</dbReference>
<dbReference type="PANTHER" id="PTHR31689">
    <property type="entry name" value="DIAMINOPIMELATE EPIMERASE, CHLOROPLASTIC"/>
    <property type="match status" value="1"/>
</dbReference>
<evidence type="ECO:0000256" key="2">
    <source>
        <dbReference type="ARBA" id="ARBA00023235"/>
    </source>
</evidence>
<feature type="binding site" evidence="3">
    <location>
        <position position="169"/>
    </location>
    <ligand>
        <name>substrate</name>
    </ligand>
</feature>
<dbReference type="Gene3D" id="3.10.310.10">
    <property type="entry name" value="Diaminopimelate Epimerase, Chain A, domain 1"/>
    <property type="match status" value="2"/>
</dbReference>
<dbReference type="Pfam" id="PF01678">
    <property type="entry name" value="DAP_epimerase"/>
    <property type="match status" value="2"/>
</dbReference>
<dbReference type="HAMAP" id="MF_00197">
    <property type="entry name" value="DAP_epimerase"/>
    <property type="match status" value="1"/>
</dbReference>
<feature type="binding site" evidence="3">
    <location>
        <position position="13"/>
    </location>
    <ligand>
        <name>substrate</name>
    </ligand>
</feature>
<accession>A0ABS5VSK0</accession>
<dbReference type="RefSeq" id="WP_254154370.1">
    <property type="nucleotide sequence ID" value="NZ_JAHESD010000030.1"/>
</dbReference>
<organism evidence="5 6">
    <name type="scientific">Chryseosolibacter indicus</name>
    <dbReference type="NCBI Taxonomy" id="2782351"/>
    <lineage>
        <taxon>Bacteria</taxon>
        <taxon>Pseudomonadati</taxon>
        <taxon>Bacteroidota</taxon>
        <taxon>Cytophagia</taxon>
        <taxon>Cytophagales</taxon>
        <taxon>Chryseotaleaceae</taxon>
        <taxon>Chryseosolibacter</taxon>
    </lineage>
</organism>
<evidence type="ECO:0000256" key="4">
    <source>
        <dbReference type="NCBIfam" id="TIGR00652"/>
    </source>
</evidence>
<feature type="site" description="Could be important to modulate the pK values of the two catalytic cysteine residues" evidence="3">
    <location>
        <position position="187"/>
    </location>
</feature>